<evidence type="ECO:0000256" key="5">
    <source>
        <dbReference type="ARBA" id="ARBA00022679"/>
    </source>
</evidence>
<reference evidence="10 11" key="1">
    <citation type="submission" date="2020-07" db="EMBL/GenBank/DDBJ databases">
        <authorList>
            <person name="Feng X."/>
        </authorList>
    </citation>
    <scope>NUCLEOTIDE SEQUENCE [LARGE SCALE GENOMIC DNA]</scope>
    <source>
        <strain evidence="10 11">JCM31066</strain>
    </source>
</reference>
<evidence type="ECO:0000313" key="10">
    <source>
        <dbReference type="EMBL" id="MBC2595044.1"/>
    </source>
</evidence>
<evidence type="ECO:0000259" key="9">
    <source>
        <dbReference type="Pfam" id="PF13844"/>
    </source>
</evidence>
<dbReference type="AlphaFoldDB" id="A0A842HHK1"/>
<comment type="caution">
    <text evidence="10">The sequence shown here is derived from an EMBL/GenBank/DDBJ whole genome shotgun (WGS) entry which is preliminary data.</text>
</comment>
<dbReference type="RefSeq" id="WP_185676009.1">
    <property type="nucleotide sequence ID" value="NZ_JACHVB010000035.1"/>
</dbReference>
<evidence type="ECO:0000256" key="4">
    <source>
        <dbReference type="ARBA" id="ARBA00022676"/>
    </source>
</evidence>
<comment type="similarity">
    <text evidence="2">Belongs to the glycosyltransferase 41 family. O-GlcNAc transferase subfamily.</text>
</comment>
<organism evidence="10 11">
    <name type="scientific">Ruficoccus amylovorans</name>
    <dbReference type="NCBI Taxonomy" id="1804625"/>
    <lineage>
        <taxon>Bacteria</taxon>
        <taxon>Pseudomonadati</taxon>
        <taxon>Verrucomicrobiota</taxon>
        <taxon>Opitutia</taxon>
        <taxon>Puniceicoccales</taxon>
        <taxon>Cerasicoccaceae</taxon>
        <taxon>Ruficoccus</taxon>
    </lineage>
</organism>
<keyword evidence="6" id="KW-0677">Repeat</keyword>
<dbReference type="InterPro" id="IPR029489">
    <property type="entry name" value="OGT/SEC/SPY_C"/>
</dbReference>
<keyword evidence="11" id="KW-1185">Reference proteome</keyword>
<dbReference type="Gene3D" id="3.40.50.11380">
    <property type="match status" value="1"/>
</dbReference>
<dbReference type="Gene3D" id="1.25.40.10">
    <property type="entry name" value="Tetratricopeptide repeat domain"/>
    <property type="match status" value="2"/>
</dbReference>
<dbReference type="EMBL" id="JACHVB010000035">
    <property type="protein sequence ID" value="MBC2595044.1"/>
    <property type="molecule type" value="Genomic_DNA"/>
</dbReference>
<feature type="repeat" description="TPR" evidence="8">
    <location>
        <begin position="313"/>
        <end position="346"/>
    </location>
</feature>
<gene>
    <name evidence="10" type="ORF">H5P28_12320</name>
</gene>
<keyword evidence="5" id="KW-0808">Transferase</keyword>
<dbReference type="PROSITE" id="PS50005">
    <property type="entry name" value="TPR"/>
    <property type="match status" value="1"/>
</dbReference>
<dbReference type="EC" id="2.4.1.255" evidence="3"/>
<comment type="pathway">
    <text evidence="1">Protein modification; protein glycosylation.</text>
</comment>
<feature type="domain" description="O-GlcNAc transferase C-terminal" evidence="9">
    <location>
        <begin position="394"/>
        <end position="552"/>
    </location>
</feature>
<dbReference type="InterPro" id="IPR019734">
    <property type="entry name" value="TPR_rpt"/>
</dbReference>
<evidence type="ECO:0000256" key="6">
    <source>
        <dbReference type="ARBA" id="ARBA00022737"/>
    </source>
</evidence>
<dbReference type="Pfam" id="PF13844">
    <property type="entry name" value="Glyco_transf_41"/>
    <property type="match status" value="2"/>
</dbReference>
<dbReference type="PANTHER" id="PTHR44835">
    <property type="entry name" value="UDP-N-ACETYLGLUCOSAMINE--PEPTIDE N-ACETYLGLUCOSAMINYLTRANSFERASE SPINDLY-RELATED"/>
    <property type="match status" value="1"/>
</dbReference>
<evidence type="ECO:0000256" key="8">
    <source>
        <dbReference type="PROSITE-ProRule" id="PRU00339"/>
    </source>
</evidence>
<evidence type="ECO:0000313" key="11">
    <source>
        <dbReference type="Proteomes" id="UP000546464"/>
    </source>
</evidence>
<evidence type="ECO:0000256" key="2">
    <source>
        <dbReference type="ARBA" id="ARBA00005386"/>
    </source>
</evidence>
<evidence type="ECO:0000256" key="7">
    <source>
        <dbReference type="ARBA" id="ARBA00022803"/>
    </source>
</evidence>
<dbReference type="Gene3D" id="3.40.50.2000">
    <property type="entry name" value="Glycogen Phosphorylase B"/>
    <property type="match status" value="1"/>
</dbReference>
<name>A0A842HHK1_9BACT</name>
<dbReference type="SMART" id="SM00028">
    <property type="entry name" value="TPR"/>
    <property type="match status" value="2"/>
</dbReference>
<dbReference type="InterPro" id="IPR051939">
    <property type="entry name" value="Glycosyltr_41/O-GlcNAc_trsf"/>
</dbReference>
<keyword evidence="4" id="KW-0328">Glycosyltransferase</keyword>
<evidence type="ECO:0000256" key="3">
    <source>
        <dbReference type="ARBA" id="ARBA00011970"/>
    </source>
</evidence>
<evidence type="ECO:0000256" key="1">
    <source>
        <dbReference type="ARBA" id="ARBA00004922"/>
    </source>
</evidence>
<dbReference type="SUPFAM" id="SSF53756">
    <property type="entry name" value="UDP-Glycosyltransferase/glycogen phosphorylase"/>
    <property type="match status" value="1"/>
</dbReference>
<feature type="domain" description="O-GlcNAc transferase C-terminal" evidence="9">
    <location>
        <begin position="573"/>
        <end position="749"/>
    </location>
</feature>
<dbReference type="InterPro" id="IPR011990">
    <property type="entry name" value="TPR-like_helical_dom_sf"/>
</dbReference>
<dbReference type="SUPFAM" id="SSF48452">
    <property type="entry name" value="TPR-like"/>
    <property type="match status" value="2"/>
</dbReference>
<dbReference type="GO" id="GO:0097363">
    <property type="term" value="F:protein O-acetylglucosaminyltransferase activity"/>
    <property type="evidence" value="ECO:0007669"/>
    <property type="project" value="UniProtKB-EC"/>
</dbReference>
<keyword evidence="7 8" id="KW-0802">TPR repeat</keyword>
<sequence length="778" mass="87494">MLVAKPDLFEEARLLHQSGDIAGAIAGYRQLLANQAHPHAPYLLGVALIQSGQEAEALEPLETMRRQRPGHAPTWCALGEALGGLERYEESHVAYAHALQLDANSLPAARGSAAILELEGDWEALAVFADEAADKHPDDAEILRFRIRALKEMNRAPEAMLLCVRFLVEYPGQADALRYFEDLFHLIRTPGDDLLALMDTLPDARGQTLYIRALARRKDPAGAIAAFQRLGRLHPTQTLLKAENLGFILQGEDLAGAAEPFLRAEAEKAPLDDARLRRLIENLLLQAKNETPRKFDEARDLARILLQRNPDDPDALTTMGNVLMGASRPQLALPYYDRLIEKNPDHPLRASRLFSLNYDDARSPEEIFEAHRSWGERFEEANPVMDEPFENDRDPERRLRIAYLSPDLGYHPVGTFFINIFPQHDSAAVEVFLYSNRYAQDGDDPRSQEFRRIAGEDHWLWTRGLSAERLARRIRRDRIDILIDLAGHTSHSRLDVLARRAAPVQVSWLGYANTTGLTRVDYRFSDAIVEPPGEADQRSTEEIYRLPNGFHVFALPAHTPEVASPPCLKRGYVTFGTYNNMNKLGAASVELWARLLKKTPGSRILIKHSTLAVLDNRESLRSLFAMHGIQAWRVDLRETTAGHQEHLRSYEEIDIALDPLSYNGTTTTCDALTMGVPVLTLPGRTHASRVSASLMHRVGLDGWVARDEEHFIEIGALAAQNPEALAQLRQDLRARFLASPLSDGASMARDLEFAYRRMWRRWCEAVSTDPHTPKADKL</sequence>
<dbReference type="PANTHER" id="PTHR44835:SF1">
    <property type="entry name" value="PROTEIN O-GLCNAC TRANSFERASE"/>
    <property type="match status" value="1"/>
</dbReference>
<dbReference type="Pfam" id="PF13432">
    <property type="entry name" value="TPR_16"/>
    <property type="match status" value="2"/>
</dbReference>
<dbReference type="Proteomes" id="UP000546464">
    <property type="component" value="Unassembled WGS sequence"/>
</dbReference>
<protein>
    <recommendedName>
        <fullName evidence="3">protein O-GlcNAc transferase</fullName>
        <ecNumber evidence="3">2.4.1.255</ecNumber>
    </recommendedName>
</protein>
<accession>A0A842HHK1</accession>
<proteinExistence type="inferred from homology"/>